<evidence type="ECO:0008006" key="3">
    <source>
        <dbReference type="Google" id="ProtNLM"/>
    </source>
</evidence>
<sequence length="162" mass="17667">MLPADGQPPLMAGLDSASSAQFPPLPNKIHTGQNTIFPSSPFMNKFADIIQGHSCSGKEKIVADVQPIPMKKPNLIGEVLFSLASVVGKPLQLDLATINKTRPSCARIKVQVDLLADKPDVVQMQLEDENTLENRVVTVRIQYDSLPAYCMTCKIQGHGEEE</sequence>
<keyword evidence="2" id="KW-1185">Reference proteome</keyword>
<evidence type="ECO:0000313" key="1">
    <source>
        <dbReference type="EMBL" id="WMV55805.1"/>
    </source>
</evidence>
<dbReference type="Proteomes" id="UP001234989">
    <property type="component" value="Chromosome 11"/>
</dbReference>
<name>A0AAF1A0C3_SOLVR</name>
<accession>A0AAF1A0C3</accession>
<dbReference type="InterPro" id="IPR040256">
    <property type="entry name" value="At4g02000-like"/>
</dbReference>
<evidence type="ECO:0000313" key="2">
    <source>
        <dbReference type="Proteomes" id="UP001234989"/>
    </source>
</evidence>
<reference evidence="1" key="1">
    <citation type="submission" date="2023-08" db="EMBL/GenBank/DDBJ databases">
        <title>A de novo genome assembly of Solanum verrucosum Schlechtendal, a Mexican diploid species geographically isolated from the other diploid A-genome species in potato relatives.</title>
        <authorList>
            <person name="Hosaka K."/>
        </authorList>
    </citation>
    <scope>NUCLEOTIDE SEQUENCE</scope>
    <source>
        <tissue evidence="1">Young leaves</tissue>
    </source>
</reference>
<organism evidence="1 2">
    <name type="scientific">Solanum verrucosum</name>
    <dbReference type="NCBI Taxonomy" id="315347"/>
    <lineage>
        <taxon>Eukaryota</taxon>
        <taxon>Viridiplantae</taxon>
        <taxon>Streptophyta</taxon>
        <taxon>Embryophyta</taxon>
        <taxon>Tracheophyta</taxon>
        <taxon>Spermatophyta</taxon>
        <taxon>Magnoliopsida</taxon>
        <taxon>eudicotyledons</taxon>
        <taxon>Gunneridae</taxon>
        <taxon>Pentapetalae</taxon>
        <taxon>asterids</taxon>
        <taxon>lamiids</taxon>
        <taxon>Solanales</taxon>
        <taxon>Solanaceae</taxon>
        <taxon>Solanoideae</taxon>
        <taxon>Solaneae</taxon>
        <taxon>Solanum</taxon>
    </lineage>
</organism>
<dbReference type="AlphaFoldDB" id="A0AAF1A0C3"/>
<proteinExistence type="predicted"/>
<gene>
    <name evidence="1" type="ORF">MTR67_049190</name>
</gene>
<dbReference type="PANTHER" id="PTHR31286:SF79">
    <property type="entry name" value="N-6 ADENINE-SPECIFIC DNA METHYLASE"/>
    <property type="match status" value="1"/>
</dbReference>
<dbReference type="PANTHER" id="PTHR31286">
    <property type="entry name" value="GLYCINE-RICH CELL WALL STRUCTURAL PROTEIN 1.8-LIKE"/>
    <property type="match status" value="1"/>
</dbReference>
<protein>
    <recommendedName>
        <fullName evidence="3">DUF4283 domain-containing protein</fullName>
    </recommendedName>
</protein>
<dbReference type="EMBL" id="CP133622">
    <property type="protein sequence ID" value="WMV55805.1"/>
    <property type="molecule type" value="Genomic_DNA"/>
</dbReference>